<evidence type="ECO:0000313" key="2">
    <source>
        <dbReference type="Proteomes" id="UP000183287"/>
    </source>
</evidence>
<organism evidence="1 2">
    <name type="scientific">Nitrosomonas communis</name>
    <dbReference type="NCBI Taxonomy" id="44574"/>
    <lineage>
        <taxon>Bacteria</taxon>
        <taxon>Pseudomonadati</taxon>
        <taxon>Pseudomonadota</taxon>
        <taxon>Betaproteobacteria</taxon>
        <taxon>Nitrosomonadales</taxon>
        <taxon>Nitrosomonadaceae</taxon>
        <taxon>Nitrosomonas</taxon>
    </lineage>
</organism>
<proteinExistence type="predicted"/>
<name>A0A1I4TWP7_9PROT</name>
<dbReference type="Proteomes" id="UP000183287">
    <property type="component" value="Unassembled WGS sequence"/>
</dbReference>
<dbReference type="EMBL" id="FOUB01000055">
    <property type="protein sequence ID" value="SFM80973.1"/>
    <property type="molecule type" value="Genomic_DNA"/>
</dbReference>
<evidence type="ECO:0000313" key="1">
    <source>
        <dbReference type="EMBL" id="SFM80973.1"/>
    </source>
</evidence>
<accession>A0A1I4TWP7</accession>
<keyword evidence="2" id="KW-1185">Reference proteome</keyword>
<reference evidence="2" key="1">
    <citation type="submission" date="2016-10" db="EMBL/GenBank/DDBJ databases">
        <authorList>
            <person name="Varghese N."/>
            <person name="Submissions S."/>
        </authorList>
    </citation>
    <scope>NUCLEOTIDE SEQUENCE [LARGE SCALE GENOMIC DNA]</scope>
    <source>
        <strain evidence="2">Nm44</strain>
    </source>
</reference>
<gene>
    <name evidence="1" type="ORF">SAMN05421863_105521</name>
</gene>
<dbReference type="AlphaFoldDB" id="A0A1I4TWP7"/>
<protein>
    <submittedName>
        <fullName evidence="1">Uncharacterized protein</fullName>
    </submittedName>
</protein>
<sequence>MVMDEILPTIRKTGSYHHIPILPNQLEERIQKLEAKYQPIDLPVWTHPGDQRKFEAAWQIIKELKDWSNTHTLRNRRPAL</sequence>